<gene>
    <name evidence="3" type="ORF">CV103_18115</name>
</gene>
<evidence type="ECO:0000313" key="4">
    <source>
        <dbReference type="Proteomes" id="UP000241206"/>
    </source>
</evidence>
<dbReference type="EMBL" id="PHHF01000076">
    <property type="protein sequence ID" value="PTD16956.1"/>
    <property type="molecule type" value="Genomic_DNA"/>
</dbReference>
<accession>A0A2T4HMH0</accession>
<feature type="domain" description="DUF6456" evidence="2">
    <location>
        <begin position="121"/>
        <end position="250"/>
    </location>
</feature>
<sequence>MAAIGARGRRIMAALEEGRPARRHGDGWRVGVLDAPDSLIDTLARADLVTVADRALRLTAAGQGFTARIARPDRANRLIVERPVPAAESSGGRGGGADGARRRDGAGGNECGPARPARSVAVNAGESPLGWLLSRGLLTRRQFDAGERLRADWEMAGLSPRVTMRWDATPVARGARGPDAPLDPTLAQIAAKRRFDGAIAATGPGLADICWRVVCGGEGLEGAERALGWPRRAGKLVLLMALDRVADFYGVR</sequence>
<dbReference type="Proteomes" id="UP000241206">
    <property type="component" value="Unassembled WGS sequence"/>
</dbReference>
<name>A0A2T4HMH0_9SPHN</name>
<dbReference type="AlphaFoldDB" id="A0A2T4HMH0"/>
<evidence type="ECO:0000256" key="1">
    <source>
        <dbReference type="SAM" id="MobiDB-lite"/>
    </source>
</evidence>
<dbReference type="InterPro" id="IPR045599">
    <property type="entry name" value="DUF6456"/>
</dbReference>
<evidence type="ECO:0000259" key="2">
    <source>
        <dbReference type="Pfam" id="PF20057"/>
    </source>
</evidence>
<feature type="region of interest" description="Disordered" evidence="1">
    <location>
        <begin position="83"/>
        <end position="119"/>
    </location>
</feature>
<comment type="caution">
    <text evidence="3">The sequence shown here is derived from an EMBL/GenBank/DDBJ whole genome shotgun (WGS) entry which is preliminary data.</text>
</comment>
<proteinExistence type="predicted"/>
<organism evidence="3 4">
    <name type="scientific">Edaphosphingomonas fennica</name>
    <dbReference type="NCBI Taxonomy" id="114404"/>
    <lineage>
        <taxon>Bacteria</taxon>
        <taxon>Pseudomonadati</taxon>
        <taxon>Pseudomonadota</taxon>
        <taxon>Alphaproteobacteria</taxon>
        <taxon>Sphingomonadales</taxon>
        <taxon>Rhizorhabdaceae</taxon>
        <taxon>Edaphosphingomonas</taxon>
    </lineage>
</organism>
<keyword evidence="4" id="KW-1185">Reference proteome</keyword>
<dbReference type="Pfam" id="PF20057">
    <property type="entry name" value="DUF6456"/>
    <property type="match status" value="1"/>
</dbReference>
<reference evidence="3 4" key="1">
    <citation type="submission" date="2017-11" db="EMBL/GenBank/DDBJ databases">
        <title>Sphingomonas oleivorans sp. nov., isolated from oil-contaminated soil.</title>
        <authorList>
            <person name="Wang L."/>
            <person name="Chen L."/>
        </authorList>
    </citation>
    <scope>NUCLEOTIDE SEQUENCE [LARGE SCALE GENOMIC DNA]</scope>
    <source>
        <strain evidence="3 4">K101</strain>
    </source>
</reference>
<protein>
    <recommendedName>
        <fullName evidence="2">DUF6456 domain-containing protein</fullName>
    </recommendedName>
</protein>
<evidence type="ECO:0000313" key="3">
    <source>
        <dbReference type="EMBL" id="PTD16956.1"/>
    </source>
</evidence>